<protein>
    <recommendedName>
        <fullName evidence="13">ABC transporter G family member 23</fullName>
    </recommendedName>
</protein>
<name>A0ABP1PJ77_9HEXA</name>
<comment type="caution">
    <text evidence="11">The sequence shown here is derived from an EMBL/GenBank/DDBJ whole genome shotgun (WGS) entry which is preliminary data.</text>
</comment>
<evidence type="ECO:0000256" key="8">
    <source>
        <dbReference type="SAM" id="Phobius"/>
    </source>
</evidence>
<organism evidence="11 12">
    <name type="scientific">Orchesella dallaii</name>
    <dbReference type="NCBI Taxonomy" id="48710"/>
    <lineage>
        <taxon>Eukaryota</taxon>
        <taxon>Metazoa</taxon>
        <taxon>Ecdysozoa</taxon>
        <taxon>Arthropoda</taxon>
        <taxon>Hexapoda</taxon>
        <taxon>Collembola</taxon>
        <taxon>Entomobryomorpha</taxon>
        <taxon>Entomobryoidea</taxon>
        <taxon>Orchesellidae</taxon>
        <taxon>Orchesellinae</taxon>
        <taxon>Orchesella</taxon>
    </lineage>
</organism>
<feature type="region of interest" description="Disordered" evidence="7">
    <location>
        <begin position="301"/>
        <end position="322"/>
    </location>
</feature>
<dbReference type="InterPro" id="IPR027417">
    <property type="entry name" value="P-loop_NTPase"/>
</dbReference>
<evidence type="ECO:0000256" key="1">
    <source>
        <dbReference type="ARBA" id="ARBA00004141"/>
    </source>
</evidence>
<dbReference type="InterPro" id="IPR003593">
    <property type="entry name" value="AAA+_ATPase"/>
</dbReference>
<feature type="region of interest" description="Disordered" evidence="7">
    <location>
        <begin position="341"/>
        <end position="367"/>
    </location>
</feature>
<evidence type="ECO:0000313" key="11">
    <source>
        <dbReference type="EMBL" id="CAL8069144.1"/>
    </source>
</evidence>
<feature type="compositionally biased region" description="Polar residues" evidence="7">
    <location>
        <begin position="354"/>
        <end position="367"/>
    </location>
</feature>
<accession>A0ABP1PJ77</accession>
<dbReference type="InterPro" id="IPR047817">
    <property type="entry name" value="ABC2_TM_bact-type"/>
</dbReference>
<feature type="region of interest" description="Disordered" evidence="7">
    <location>
        <begin position="1"/>
        <end position="21"/>
    </location>
</feature>
<dbReference type="InterPro" id="IPR003439">
    <property type="entry name" value="ABC_transporter-like_ATP-bd"/>
</dbReference>
<dbReference type="PANTHER" id="PTHR43038:SF3">
    <property type="entry name" value="ABC TRANSPORTER G FAMILY MEMBER 20 ISOFORM X1"/>
    <property type="match status" value="1"/>
</dbReference>
<feature type="transmembrane region" description="Helical" evidence="8">
    <location>
        <begin position="667"/>
        <end position="690"/>
    </location>
</feature>
<feature type="transmembrane region" description="Helical" evidence="8">
    <location>
        <begin position="777"/>
        <end position="796"/>
    </location>
</feature>
<feature type="domain" description="ABC transporter" evidence="9">
    <location>
        <begin position="56"/>
        <end position="290"/>
    </location>
</feature>
<dbReference type="Pfam" id="PF00005">
    <property type="entry name" value="ABC_tran"/>
    <property type="match status" value="1"/>
</dbReference>
<feature type="compositionally biased region" description="Low complexity" evidence="7">
    <location>
        <begin position="306"/>
        <end position="316"/>
    </location>
</feature>
<dbReference type="CDD" id="cd03230">
    <property type="entry name" value="ABC_DR_subfamily_A"/>
    <property type="match status" value="1"/>
</dbReference>
<evidence type="ECO:0000256" key="7">
    <source>
        <dbReference type="SAM" id="MobiDB-lite"/>
    </source>
</evidence>
<feature type="transmembrane region" description="Helical" evidence="8">
    <location>
        <begin position="477"/>
        <end position="499"/>
    </location>
</feature>
<keyword evidence="12" id="KW-1185">Reference proteome</keyword>
<keyword evidence="4" id="KW-0067">ATP-binding</keyword>
<dbReference type="Proteomes" id="UP001642540">
    <property type="component" value="Unassembled WGS sequence"/>
</dbReference>
<evidence type="ECO:0000256" key="4">
    <source>
        <dbReference type="ARBA" id="ARBA00022840"/>
    </source>
</evidence>
<dbReference type="InterPro" id="IPR013525">
    <property type="entry name" value="ABC2_TM"/>
</dbReference>
<gene>
    <name evidence="11" type="ORF">ODALV1_LOCUS618</name>
</gene>
<evidence type="ECO:0000256" key="2">
    <source>
        <dbReference type="ARBA" id="ARBA00022692"/>
    </source>
</evidence>
<keyword evidence="5 8" id="KW-1133">Transmembrane helix</keyword>
<dbReference type="PROSITE" id="PS50893">
    <property type="entry name" value="ABC_TRANSPORTER_2"/>
    <property type="match status" value="1"/>
</dbReference>
<keyword evidence="3" id="KW-0547">Nucleotide-binding</keyword>
<dbReference type="SMART" id="SM00382">
    <property type="entry name" value="AAA"/>
    <property type="match status" value="1"/>
</dbReference>
<evidence type="ECO:0000256" key="5">
    <source>
        <dbReference type="ARBA" id="ARBA00022989"/>
    </source>
</evidence>
<keyword evidence="6 8" id="KW-0472">Membrane</keyword>
<proteinExistence type="predicted"/>
<dbReference type="SUPFAM" id="SSF52540">
    <property type="entry name" value="P-loop containing nucleoside triphosphate hydrolases"/>
    <property type="match status" value="1"/>
</dbReference>
<dbReference type="PROSITE" id="PS00211">
    <property type="entry name" value="ABC_TRANSPORTER_1"/>
    <property type="match status" value="1"/>
</dbReference>
<feature type="domain" description="ABC transmembrane type-2" evidence="10">
    <location>
        <begin position="634"/>
        <end position="861"/>
    </location>
</feature>
<evidence type="ECO:0000256" key="6">
    <source>
        <dbReference type="ARBA" id="ARBA00023136"/>
    </source>
</evidence>
<dbReference type="EMBL" id="CAXLJM020000004">
    <property type="protein sequence ID" value="CAL8069144.1"/>
    <property type="molecule type" value="Genomic_DNA"/>
</dbReference>
<feature type="transmembrane region" description="Helical" evidence="8">
    <location>
        <begin position="746"/>
        <end position="770"/>
    </location>
</feature>
<sequence>MSDATKMGTDNPTYEDDGAFAPPGILPVSSSKLPGWDRDFVQIGMSESEAPKKNAVVVRSAYKQYKTRQGTNVVLHNFNMTVKEGTIYSLLGSSGCGKTTILSCCVGVKALDSGHVLINGAEPGTRASGVPGKHVGYMPQDIALYGEFSIREVLQYYGRMYGMSSSTVAKNMDFLIAFLALPKPDRRIDSLSGGQKRRVSFAVALIHSPKLLILDEPTVGVDPLLRQSIWNHLVKLVSTGKTTVIITTHYIEEARQSHTIGLMRGGRLLAEDSPELLLKQHNATLLEDIVLKLCLQDNCDEDNESSSDSTTTDGSSVPTITLPLPKKSRWKKISEKERHSAMNAFNLSPEKEGSTCSSTSNNDGSVAQSDVVINNNSTEKLDPTCPEQVVGLAYTKVENGAEGKADPLQPCFDRGYLSDCSDSNDSSASAAMRRKLALEYSHEENSMKTNLKNSVKDSFNRIYAMSHKNIVILLRNILLLLFMVFVPASQIVVICLAIGQDPRGLHFGVVNKDIANSLNNCVVPSGCLTTDNFTGSVSCLFLDYLKKHDILDLKIYESEADAVESVKQATDWGYMVFPENYTLHMRERAIFGIHAEPAVIYGSRIKFRLDQSNLQIYRENAKLFFKTFHEFTKNVSEECGVDPVQTDLPLYFDTPVYGDESINFTDFLAPSVLLAILFFFPLCGSSIAYISEKRAGNLARILVAGVQTWEVMLAYLLVHLVVLIFQTALSFIIMVSVFNIQIIGPVLWAVALALLVGISGMSMGFVLATFCEEEIQAVLLAMGTFFPNFLLAGMVWPTQGMPVYLQYISYFLPCTLACEAMRSIVSRGVDFMHPVVWPGFASTFAWIILYWTLTVIIHRMSSKK</sequence>
<evidence type="ECO:0000313" key="12">
    <source>
        <dbReference type="Proteomes" id="UP001642540"/>
    </source>
</evidence>
<evidence type="ECO:0000259" key="10">
    <source>
        <dbReference type="PROSITE" id="PS51012"/>
    </source>
</evidence>
<dbReference type="PANTHER" id="PTHR43038">
    <property type="entry name" value="ATP-BINDING CASSETTE, SUB-FAMILY H, MEMBER 1"/>
    <property type="match status" value="1"/>
</dbReference>
<evidence type="ECO:0000256" key="3">
    <source>
        <dbReference type="ARBA" id="ARBA00022741"/>
    </source>
</evidence>
<feature type="transmembrane region" description="Helical" evidence="8">
    <location>
        <begin position="835"/>
        <end position="857"/>
    </location>
</feature>
<feature type="transmembrane region" description="Helical" evidence="8">
    <location>
        <begin position="711"/>
        <end position="740"/>
    </location>
</feature>
<evidence type="ECO:0000259" key="9">
    <source>
        <dbReference type="PROSITE" id="PS50893"/>
    </source>
</evidence>
<keyword evidence="2 8" id="KW-0812">Transmembrane</keyword>
<dbReference type="Gene3D" id="3.40.50.300">
    <property type="entry name" value="P-loop containing nucleotide triphosphate hydrolases"/>
    <property type="match status" value="1"/>
</dbReference>
<evidence type="ECO:0008006" key="13">
    <source>
        <dbReference type="Google" id="ProtNLM"/>
    </source>
</evidence>
<dbReference type="Pfam" id="PF12698">
    <property type="entry name" value="ABC2_membrane_3"/>
    <property type="match status" value="1"/>
</dbReference>
<comment type="subcellular location">
    <subcellularLocation>
        <location evidence="1">Membrane</location>
        <topology evidence="1">Multi-pass membrane protein</topology>
    </subcellularLocation>
</comment>
<dbReference type="PROSITE" id="PS51012">
    <property type="entry name" value="ABC_TM2"/>
    <property type="match status" value="1"/>
</dbReference>
<reference evidence="11 12" key="1">
    <citation type="submission" date="2024-08" db="EMBL/GenBank/DDBJ databases">
        <authorList>
            <person name="Cucini C."/>
            <person name="Frati F."/>
        </authorList>
    </citation>
    <scope>NUCLEOTIDE SEQUENCE [LARGE SCALE GENOMIC DNA]</scope>
</reference>
<dbReference type="InterPro" id="IPR017871">
    <property type="entry name" value="ABC_transporter-like_CS"/>
</dbReference>